<gene>
    <name evidence="11" type="primary">queD</name>
    <name evidence="11" type="ORF">Pan181_25510</name>
</gene>
<comment type="catalytic activity">
    <reaction evidence="10">
        <text>7,8-dihydroneopterin 3'-triphosphate + H2O = 6-carboxy-5,6,7,8-tetrahydropterin + triphosphate + acetaldehyde + 2 H(+)</text>
        <dbReference type="Rhea" id="RHEA:27966"/>
        <dbReference type="ChEBI" id="CHEBI:15343"/>
        <dbReference type="ChEBI" id="CHEBI:15377"/>
        <dbReference type="ChEBI" id="CHEBI:15378"/>
        <dbReference type="ChEBI" id="CHEBI:18036"/>
        <dbReference type="ChEBI" id="CHEBI:58462"/>
        <dbReference type="ChEBI" id="CHEBI:61032"/>
        <dbReference type="EC" id="4.1.2.50"/>
    </reaction>
</comment>
<evidence type="ECO:0000256" key="6">
    <source>
        <dbReference type="ARBA" id="ARBA00022723"/>
    </source>
</evidence>
<comment type="pathway">
    <text evidence="2">Purine metabolism; 7-cyano-7-deazaguanine biosynthesis.</text>
</comment>
<evidence type="ECO:0000256" key="7">
    <source>
        <dbReference type="ARBA" id="ARBA00022833"/>
    </source>
</evidence>
<dbReference type="Proteomes" id="UP000315750">
    <property type="component" value="Chromosome"/>
</dbReference>
<keyword evidence="8 11" id="KW-0456">Lyase</keyword>
<dbReference type="PANTHER" id="PTHR12589">
    <property type="entry name" value="PYRUVOYL TETRAHYDROBIOPTERIN SYNTHASE"/>
    <property type="match status" value="1"/>
</dbReference>
<dbReference type="KEGG" id="amuc:Pan181_25510"/>
<evidence type="ECO:0000256" key="4">
    <source>
        <dbReference type="ARBA" id="ARBA00012982"/>
    </source>
</evidence>
<dbReference type="Gene3D" id="3.30.479.10">
    <property type="entry name" value="6-pyruvoyl tetrahydropterin synthase/QueD"/>
    <property type="match status" value="1"/>
</dbReference>
<evidence type="ECO:0000313" key="12">
    <source>
        <dbReference type="Proteomes" id="UP000315750"/>
    </source>
</evidence>
<evidence type="ECO:0000256" key="8">
    <source>
        <dbReference type="ARBA" id="ARBA00023239"/>
    </source>
</evidence>
<evidence type="ECO:0000313" key="11">
    <source>
        <dbReference type="EMBL" id="QDU56342.1"/>
    </source>
</evidence>
<dbReference type="GO" id="GO:0046872">
    <property type="term" value="F:metal ion binding"/>
    <property type="evidence" value="ECO:0007669"/>
    <property type="project" value="UniProtKB-KW"/>
</dbReference>
<dbReference type="GO" id="GO:0070497">
    <property type="term" value="F:6-carboxytetrahydropterin synthase activity"/>
    <property type="evidence" value="ECO:0007669"/>
    <property type="project" value="UniProtKB-EC"/>
</dbReference>
<keyword evidence="6" id="KW-0479">Metal-binding</keyword>
<dbReference type="PANTHER" id="PTHR12589:SF7">
    <property type="entry name" value="6-PYRUVOYL TETRAHYDROBIOPTERIN SYNTHASE"/>
    <property type="match status" value="1"/>
</dbReference>
<evidence type="ECO:0000256" key="5">
    <source>
        <dbReference type="ARBA" id="ARBA00018141"/>
    </source>
</evidence>
<accession>A0A518ANP2</accession>
<evidence type="ECO:0000256" key="2">
    <source>
        <dbReference type="ARBA" id="ARBA00005061"/>
    </source>
</evidence>
<dbReference type="EC" id="4.1.2.50" evidence="4"/>
<dbReference type="InterPro" id="IPR007115">
    <property type="entry name" value="6-PTP_synth/QueD"/>
</dbReference>
<dbReference type="InterPro" id="IPR038418">
    <property type="entry name" value="6-PTP_synth/QueD_sf"/>
</dbReference>
<dbReference type="AlphaFoldDB" id="A0A518ANP2"/>
<evidence type="ECO:0000256" key="3">
    <source>
        <dbReference type="ARBA" id="ARBA00008900"/>
    </source>
</evidence>
<dbReference type="EMBL" id="CP036278">
    <property type="protein sequence ID" value="QDU56342.1"/>
    <property type="molecule type" value="Genomic_DNA"/>
</dbReference>
<keyword evidence="12" id="KW-1185">Reference proteome</keyword>
<evidence type="ECO:0000256" key="1">
    <source>
        <dbReference type="ARBA" id="ARBA00001947"/>
    </source>
</evidence>
<organism evidence="11 12">
    <name type="scientific">Aeoliella mucimassa</name>
    <dbReference type="NCBI Taxonomy" id="2527972"/>
    <lineage>
        <taxon>Bacteria</taxon>
        <taxon>Pseudomonadati</taxon>
        <taxon>Planctomycetota</taxon>
        <taxon>Planctomycetia</taxon>
        <taxon>Pirellulales</taxon>
        <taxon>Lacipirellulaceae</taxon>
        <taxon>Aeoliella</taxon>
    </lineage>
</organism>
<proteinExistence type="inferred from homology"/>
<evidence type="ECO:0000256" key="9">
    <source>
        <dbReference type="ARBA" id="ARBA00031449"/>
    </source>
</evidence>
<reference evidence="11 12" key="1">
    <citation type="submission" date="2019-02" db="EMBL/GenBank/DDBJ databases">
        <title>Deep-cultivation of Planctomycetes and their phenomic and genomic characterization uncovers novel biology.</title>
        <authorList>
            <person name="Wiegand S."/>
            <person name="Jogler M."/>
            <person name="Boedeker C."/>
            <person name="Pinto D."/>
            <person name="Vollmers J."/>
            <person name="Rivas-Marin E."/>
            <person name="Kohn T."/>
            <person name="Peeters S.H."/>
            <person name="Heuer A."/>
            <person name="Rast P."/>
            <person name="Oberbeckmann S."/>
            <person name="Bunk B."/>
            <person name="Jeske O."/>
            <person name="Meyerdierks A."/>
            <person name="Storesund J.E."/>
            <person name="Kallscheuer N."/>
            <person name="Luecker S."/>
            <person name="Lage O.M."/>
            <person name="Pohl T."/>
            <person name="Merkel B.J."/>
            <person name="Hornburger P."/>
            <person name="Mueller R.-W."/>
            <person name="Bruemmer F."/>
            <person name="Labrenz M."/>
            <person name="Spormann A.M."/>
            <person name="Op den Camp H."/>
            <person name="Overmann J."/>
            <person name="Amann R."/>
            <person name="Jetten M.S.M."/>
            <person name="Mascher T."/>
            <person name="Medema M.H."/>
            <person name="Devos D.P."/>
            <person name="Kaster A.-K."/>
            <person name="Ovreas L."/>
            <person name="Rohde M."/>
            <person name="Galperin M.Y."/>
            <person name="Jogler C."/>
        </authorList>
    </citation>
    <scope>NUCLEOTIDE SEQUENCE [LARGE SCALE GENOMIC DNA]</scope>
    <source>
        <strain evidence="11 12">Pan181</strain>
    </source>
</reference>
<dbReference type="OrthoDB" id="9804698at2"/>
<comment type="cofactor">
    <cofactor evidence="1">
        <name>Zn(2+)</name>
        <dbReference type="ChEBI" id="CHEBI:29105"/>
    </cofactor>
</comment>
<dbReference type="Pfam" id="PF01242">
    <property type="entry name" value="PTPS"/>
    <property type="match status" value="1"/>
</dbReference>
<keyword evidence="7" id="KW-0862">Zinc</keyword>
<comment type="similarity">
    <text evidence="3">Belongs to the PTPS family. QueD subfamily.</text>
</comment>
<name>A0A518ANP2_9BACT</name>
<evidence type="ECO:0000256" key="10">
    <source>
        <dbReference type="ARBA" id="ARBA00048807"/>
    </source>
</evidence>
<dbReference type="RefSeq" id="WP_145247103.1">
    <property type="nucleotide sequence ID" value="NZ_CP036278.1"/>
</dbReference>
<dbReference type="UniPathway" id="UPA00391"/>
<sequence length="133" mass="15236">MFQVTREIDFCYGHRLLNYDGKCKHLHGHNGKAIITIEAPTLDDRGMVLDFSDIKQVVATWIDENLDHRMILCKDDPVVPVLQEMGEPLYLIDENPTAENIAKVIYEKTAEAGFPILEARLWETPKCFASYRA</sequence>
<dbReference type="SUPFAM" id="SSF55620">
    <property type="entry name" value="Tetrahydrobiopterin biosynthesis enzymes-like"/>
    <property type="match status" value="1"/>
</dbReference>
<protein>
    <recommendedName>
        <fullName evidence="5">6-carboxy-5,6,7,8-tetrahydropterin synthase</fullName>
        <ecNumber evidence="4">4.1.2.50</ecNumber>
    </recommendedName>
    <alternativeName>
        <fullName evidence="9">Queuosine biosynthesis protein QueD</fullName>
    </alternativeName>
</protein>